<gene>
    <name evidence="1" type="ORF">HH1059_09000</name>
</gene>
<name>A0A2Z6EZD8_HALHR</name>
<accession>A0A2Z6EZD8</accession>
<dbReference type="AlphaFoldDB" id="A0A2Z6EZD8"/>
<protein>
    <submittedName>
        <fullName evidence="1">Uncharacterized protein</fullName>
    </submittedName>
</protein>
<reference evidence="1" key="1">
    <citation type="submission" date="2016-02" db="EMBL/GenBank/DDBJ databases">
        <title>Halorhodospira halochloris DSM-1059 complete genome, version 2.</title>
        <authorList>
            <person name="Tsukatani Y."/>
        </authorList>
    </citation>
    <scope>NUCLEOTIDE SEQUENCE</scope>
    <source>
        <strain evidence="1">DSM 1059</strain>
    </source>
</reference>
<evidence type="ECO:0000313" key="2">
    <source>
        <dbReference type="Proteomes" id="UP000218890"/>
    </source>
</evidence>
<keyword evidence="2" id="KW-1185">Reference proteome</keyword>
<organism evidence="1 2">
    <name type="scientific">Halorhodospira halochloris</name>
    <name type="common">Ectothiorhodospira halochloris</name>
    <dbReference type="NCBI Taxonomy" id="1052"/>
    <lineage>
        <taxon>Bacteria</taxon>
        <taxon>Pseudomonadati</taxon>
        <taxon>Pseudomonadota</taxon>
        <taxon>Gammaproteobacteria</taxon>
        <taxon>Chromatiales</taxon>
        <taxon>Ectothiorhodospiraceae</taxon>
        <taxon>Halorhodospira</taxon>
    </lineage>
</organism>
<evidence type="ECO:0000313" key="1">
    <source>
        <dbReference type="EMBL" id="BBE11020.1"/>
    </source>
</evidence>
<dbReference type="Proteomes" id="UP000218890">
    <property type="component" value="Chromosome"/>
</dbReference>
<proteinExistence type="predicted"/>
<sequence length="83" mass="8854">MGLAAVQVVVDQRVGDYQSEEPVDIGEEACKGAEPGALAHREARSAAGSWCYYSVDQGAAGRMGNGIHSNNMPVRRFFRQIGG</sequence>
<dbReference type="KEGG" id="hhk:HH1059_09000"/>
<dbReference type="EMBL" id="AP017372">
    <property type="protein sequence ID" value="BBE11020.1"/>
    <property type="molecule type" value="Genomic_DNA"/>
</dbReference>